<evidence type="ECO:0000256" key="1">
    <source>
        <dbReference type="SAM" id="Phobius"/>
    </source>
</evidence>
<protein>
    <recommendedName>
        <fullName evidence="4">Glycosyltransferase RgtA/B/C/D-like domain-containing protein</fullName>
    </recommendedName>
</protein>
<dbReference type="Proteomes" id="UP000236311">
    <property type="component" value="Unassembled WGS sequence"/>
</dbReference>
<feature type="transmembrane region" description="Helical" evidence="1">
    <location>
        <begin position="136"/>
        <end position="152"/>
    </location>
</feature>
<sequence>MKLKREKIIYIALTVMAVFCGVIWSVTNIAHDCAYQISMSWRLLSGDRMFLEMWEPHQTSVFLPAVLMWIYEKIFHTTTGIVLYLQICGILIRGAIAFLLYRILGKALKKPVAYGMALLFFMISPKDYALPEFANMQLWYSALLFCCLYGYLRSGKRMLLAAGAICLCLEVLAYPSCLIVYFGIAGLLACYSENRKKDILLFTGICVGLGSAVGGYFLFSLGSDTFRQCLEGMLALEPSHTVGMGDKLVGYLKDILKVLPVFLIVGAGGFGISRLFLLFGRAGKGMATKKGQAKGQLWFLCSAAIFLAGFFLNILSVENRTAYSLIFLFLAAAGLWNVKVLAGEEKRIYMCLSVIGGLGFGATLLLSDMPLYPSAAYGLLAVIAALIPIAGGEISEGTRKGLFSCFICFVVLLAFRCVYIRTPMTGRGQICSVLSDLSVVRVGPAWGIITDELGACIQRDSYPEWKEWIRPGDRVWIIGSVVDTLGYLYEDVETAGPSTMSTPSYSDAVLEYWRLNPDKYPDVVVAESYMGNLAYELQINEWLQSWLEEEYQPEQIVDGIYWKYYFRKKR</sequence>
<dbReference type="AlphaFoldDB" id="A0A2K4ZMC3"/>
<feature type="transmembrane region" description="Helical" evidence="1">
    <location>
        <begin position="322"/>
        <end position="341"/>
    </location>
</feature>
<feature type="transmembrane region" description="Helical" evidence="1">
    <location>
        <begin position="258"/>
        <end position="277"/>
    </location>
</feature>
<dbReference type="EMBL" id="OFSM01000028">
    <property type="protein sequence ID" value="SOY31639.1"/>
    <property type="molecule type" value="Genomic_DNA"/>
</dbReference>
<feature type="transmembrane region" description="Helical" evidence="1">
    <location>
        <begin position="9"/>
        <end position="30"/>
    </location>
</feature>
<organism evidence="2 3">
    <name type="scientific">Acetatifactor muris</name>
    <dbReference type="NCBI Taxonomy" id="879566"/>
    <lineage>
        <taxon>Bacteria</taxon>
        <taxon>Bacillati</taxon>
        <taxon>Bacillota</taxon>
        <taxon>Clostridia</taxon>
        <taxon>Lachnospirales</taxon>
        <taxon>Lachnospiraceae</taxon>
        <taxon>Acetatifactor</taxon>
    </lineage>
</organism>
<evidence type="ECO:0000313" key="2">
    <source>
        <dbReference type="EMBL" id="SOY31639.1"/>
    </source>
</evidence>
<accession>A0A2K4ZMC3</accession>
<evidence type="ECO:0008006" key="4">
    <source>
        <dbReference type="Google" id="ProtNLM"/>
    </source>
</evidence>
<keyword evidence="1" id="KW-0472">Membrane</keyword>
<feature type="transmembrane region" description="Helical" evidence="1">
    <location>
        <begin position="297"/>
        <end position="316"/>
    </location>
</feature>
<feature type="transmembrane region" description="Helical" evidence="1">
    <location>
        <begin position="348"/>
        <end position="366"/>
    </location>
</feature>
<proteinExistence type="predicted"/>
<feature type="transmembrane region" description="Helical" evidence="1">
    <location>
        <begin position="402"/>
        <end position="421"/>
    </location>
</feature>
<feature type="transmembrane region" description="Helical" evidence="1">
    <location>
        <begin position="372"/>
        <end position="390"/>
    </location>
</feature>
<dbReference type="RefSeq" id="WP_103241627.1">
    <property type="nucleotide sequence ID" value="NZ_JANJZD010000028.1"/>
</dbReference>
<name>A0A2K4ZMC3_9FIRM</name>
<keyword evidence="1" id="KW-1133">Transmembrane helix</keyword>
<keyword evidence="3" id="KW-1185">Reference proteome</keyword>
<feature type="transmembrane region" description="Helical" evidence="1">
    <location>
        <begin position="82"/>
        <end position="101"/>
    </location>
</feature>
<feature type="transmembrane region" description="Helical" evidence="1">
    <location>
        <begin position="199"/>
        <end position="219"/>
    </location>
</feature>
<feature type="transmembrane region" description="Helical" evidence="1">
    <location>
        <begin position="158"/>
        <end position="187"/>
    </location>
</feature>
<dbReference type="OrthoDB" id="2027384at2"/>
<keyword evidence="1" id="KW-0812">Transmembrane</keyword>
<reference evidence="2 3" key="1">
    <citation type="submission" date="2018-01" db="EMBL/GenBank/DDBJ databases">
        <authorList>
            <person name="Gaut B.S."/>
            <person name="Morton B.R."/>
            <person name="Clegg M.T."/>
            <person name="Duvall M.R."/>
        </authorList>
    </citation>
    <scope>NUCLEOTIDE SEQUENCE [LARGE SCALE GENOMIC DNA]</scope>
    <source>
        <strain evidence="2">GP69</strain>
    </source>
</reference>
<evidence type="ECO:0000313" key="3">
    <source>
        <dbReference type="Proteomes" id="UP000236311"/>
    </source>
</evidence>
<gene>
    <name evidence="2" type="ORF">AMURIS_04384</name>
</gene>
<feature type="transmembrane region" description="Helical" evidence="1">
    <location>
        <begin position="107"/>
        <end position="124"/>
    </location>
</feature>